<proteinExistence type="predicted"/>
<evidence type="ECO:0000313" key="3">
    <source>
        <dbReference type="Proteomes" id="UP001499863"/>
    </source>
</evidence>
<organism evidence="2 3">
    <name type="scientific">Kitasatospora putterlickiae</name>
    <dbReference type="NCBI Taxonomy" id="221725"/>
    <lineage>
        <taxon>Bacteria</taxon>
        <taxon>Bacillati</taxon>
        <taxon>Actinomycetota</taxon>
        <taxon>Actinomycetes</taxon>
        <taxon>Kitasatosporales</taxon>
        <taxon>Streptomycetaceae</taxon>
        <taxon>Kitasatospora</taxon>
    </lineage>
</organism>
<reference evidence="3" key="1">
    <citation type="journal article" date="2019" name="Int. J. Syst. Evol. Microbiol.">
        <title>The Global Catalogue of Microorganisms (GCM) 10K type strain sequencing project: providing services to taxonomists for standard genome sequencing and annotation.</title>
        <authorList>
            <consortium name="The Broad Institute Genomics Platform"/>
            <consortium name="The Broad Institute Genome Sequencing Center for Infectious Disease"/>
            <person name="Wu L."/>
            <person name="Ma J."/>
        </authorList>
    </citation>
    <scope>NUCLEOTIDE SEQUENCE [LARGE SCALE GENOMIC DNA]</scope>
    <source>
        <strain evidence="3">JCM 12393</strain>
    </source>
</reference>
<evidence type="ECO:0000259" key="1">
    <source>
        <dbReference type="Pfam" id="PF05685"/>
    </source>
</evidence>
<keyword evidence="2" id="KW-0255">Endonuclease</keyword>
<dbReference type="PANTHER" id="PTHR35400:SF3">
    <property type="entry name" value="SLL1072 PROTEIN"/>
    <property type="match status" value="1"/>
</dbReference>
<sequence>MSVAPYPNWLRPPVDGYTAEDLDRLPDLPPHTELLDGSLIFVSPQTKFHVRTKRLLERALEEAAPEGWEVWPEMGVTLDRRNRPEPDLLVVDVASDTGYLQTNFNAEHVLLAIEVVSQESRERDREVKPRKYATAGIPHFWRVECDEGRPVVHTYELDPATRLYGLTGIHHKQLKLDRPFQVDIDLT</sequence>
<feature type="domain" description="Putative restriction endonuclease" evidence="1">
    <location>
        <begin position="20"/>
        <end position="180"/>
    </location>
</feature>
<dbReference type="Proteomes" id="UP001499863">
    <property type="component" value="Unassembled WGS sequence"/>
</dbReference>
<dbReference type="CDD" id="cd06260">
    <property type="entry name" value="DUF820-like"/>
    <property type="match status" value="1"/>
</dbReference>
<dbReference type="InterPro" id="IPR012296">
    <property type="entry name" value="Nuclease_put_TT1808"/>
</dbReference>
<dbReference type="RefSeq" id="WP_344338912.1">
    <property type="nucleotide sequence ID" value="NZ_BAAAKJ010000253.1"/>
</dbReference>
<dbReference type="EMBL" id="BAAAKJ010000253">
    <property type="protein sequence ID" value="GAA1402794.1"/>
    <property type="molecule type" value="Genomic_DNA"/>
</dbReference>
<dbReference type="SUPFAM" id="SSF52980">
    <property type="entry name" value="Restriction endonuclease-like"/>
    <property type="match status" value="1"/>
</dbReference>
<accession>A0ABP4IYX2</accession>
<dbReference type="InterPro" id="IPR011335">
    <property type="entry name" value="Restrct_endonuc-II-like"/>
</dbReference>
<evidence type="ECO:0000313" key="2">
    <source>
        <dbReference type="EMBL" id="GAA1402794.1"/>
    </source>
</evidence>
<gene>
    <name evidence="2" type="ORF">GCM10009639_46640</name>
</gene>
<comment type="caution">
    <text evidence="2">The sequence shown here is derived from an EMBL/GenBank/DDBJ whole genome shotgun (WGS) entry which is preliminary data.</text>
</comment>
<dbReference type="PANTHER" id="PTHR35400">
    <property type="entry name" value="SLR1083 PROTEIN"/>
    <property type="match status" value="1"/>
</dbReference>
<keyword evidence="3" id="KW-1185">Reference proteome</keyword>
<dbReference type="Pfam" id="PF05685">
    <property type="entry name" value="Uma2"/>
    <property type="match status" value="1"/>
</dbReference>
<keyword evidence="2" id="KW-0540">Nuclease</keyword>
<keyword evidence="2" id="KW-0378">Hydrolase</keyword>
<dbReference type="Gene3D" id="3.90.1570.10">
    <property type="entry name" value="tt1808, chain A"/>
    <property type="match status" value="1"/>
</dbReference>
<dbReference type="GO" id="GO:0004519">
    <property type="term" value="F:endonuclease activity"/>
    <property type="evidence" value="ECO:0007669"/>
    <property type="project" value="UniProtKB-KW"/>
</dbReference>
<protein>
    <submittedName>
        <fullName evidence="2">Uma2 family endonuclease</fullName>
    </submittedName>
</protein>
<name>A0ABP4IYX2_9ACTN</name>
<dbReference type="InterPro" id="IPR008538">
    <property type="entry name" value="Uma2"/>
</dbReference>